<dbReference type="Pfam" id="PF00005">
    <property type="entry name" value="ABC_tran"/>
    <property type="match status" value="2"/>
</dbReference>
<comment type="similarity">
    <text evidence="4">Belongs to the ABC transporter superfamily. ABCF family. YbiT subfamily.</text>
</comment>
<evidence type="ECO:0000256" key="2">
    <source>
        <dbReference type="ARBA" id="ARBA00022741"/>
    </source>
</evidence>
<evidence type="ECO:0000313" key="9">
    <source>
        <dbReference type="Proteomes" id="UP000248790"/>
    </source>
</evidence>
<gene>
    <name evidence="8" type="ORF">LX87_04841</name>
</gene>
<evidence type="ECO:0000256" key="1">
    <source>
        <dbReference type="ARBA" id="ARBA00022737"/>
    </source>
</evidence>
<dbReference type="InterPro" id="IPR003439">
    <property type="entry name" value="ABC_transporter-like_ATP-bd"/>
</dbReference>
<comment type="caution">
    <text evidence="8">The sequence shown here is derived from an EMBL/GenBank/DDBJ whole genome shotgun (WGS) entry which is preliminary data.</text>
</comment>
<keyword evidence="1" id="KW-0677">Repeat</keyword>
<name>A0A327WM69_LARAB</name>
<keyword evidence="6" id="KW-0175">Coiled coil</keyword>
<keyword evidence="9" id="KW-1185">Reference proteome</keyword>
<evidence type="ECO:0000256" key="4">
    <source>
        <dbReference type="ARBA" id="ARBA00061551"/>
    </source>
</evidence>
<dbReference type="GO" id="GO:0005524">
    <property type="term" value="F:ATP binding"/>
    <property type="evidence" value="ECO:0007669"/>
    <property type="project" value="UniProtKB-KW"/>
</dbReference>
<dbReference type="SUPFAM" id="SSF52540">
    <property type="entry name" value="P-loop containing nucleoside triphosphate hydrolases"/>
    <property type="match status" value="2"/>
</dbReference>
<dbReference type="Proteomes" id="UP000248790">
    <property type="component" value="Unassembled WGS sequence"/>
</dbReference>
<dbReference type="GO" id="GO:0016887">
    <property type="term" value="F:ATP hydrolysis activity"/>
    <property type="evidence" value="ECO:0007669"/>
    <property type="project" value="InterPro"/>
</dbReference>
<dbReference type="AlphaFoldDB" id="A0A327WM69"/>
<evidence type="ECO:0000256" key="3">
    <source>
        <dbReference type="ARBA" id="ARBA00022840"/>
    </source>
</evidence>
<dbReference type="InterPro" id="IPR051309">
    <property type="entry name" value="ABCF_ATPase"/>
</dbReference>
<dbReference type="FunFam" id="3.40.50.300:FF:000011">
    <property type="entry name" value="Putative ABC transporter ATP-binding component"/>
    <property type="match status" value="1"/>
</dbReference>
<dbReference type="PROSITE" id="PS50893">
    <property type="entry name" value="ABC_TRANSPORTER_2"/>
    <property type="match status" value="2"/>
</dbReference>
<dbReference type="InterPro" id="IPR027417">
    <property type="entry name" value="P-loop_NTPase"/>
</dbReference>
<dbReference type="CDD" id="cd03221">
    <property type="entry name" value="ABCF_EF-3"/>
    <property type="match status" value="2"/>
</dbReference>
<dbReference type="InterPro" id="IPR003593">
    <property type="entry name" value="AAA+_ATPase"/>
</dbReference>
<accession>A0A327WM69</accession>
<evidence type="ECO:0000256" key="5">
    <source>
        <dbReference type="ARBA" id="ARBA00074044"/>
    </source>
</evidence>
<evidence type="ECO:0000313" key="8">
    <source>
        <dbReference type="EMBL" id="RAJ92511.1"/>
    </source>
</evidence>
<feature type="domain" description="ABC transporter" evidence="7">
    <location>
        <begin position="13"/>
        <end position="263"/>
    </location>
</feature>
<evidence type="ECO:0000256" key="6">
    <source>
        <dbReference type="SAM" id="Coils"/>
    </source>
</evidence>
<sequence>MQLHFNKENQRMISVQNVSLRYGKRVLFDDVNIKFTPGNCYGVIGANGAGKSTFLKILSGDIEPQTGSVVISPGERLSVLNQNQFAYDEFPVLQTVIMGNKRLYDIMQEKDALYAKADFTDADGERAANLEAEFAEMNGWDAESDAASLLSGLGIKEDLHYTQMADLNGSEKVRVLLAQALFGNPDILLLDEPTNNLDVESSLWLENFLANFQNTVIVVSHDRHFLDQVCTNIVDIDFSKVKLYTGNYTFWYESSQLALKQRQDQNKRTEDKRKELEEFIRRFSANASKSKQATSRAKLLEKLTIDDIAPSSRKYPYINFKPEREPGDQILSVEGLSYTSDEGVKLFDNLSFSMRKGDKIFLFSRDGLAVTALFDILAGERKADKGEFKWGVTITPSYFPNDTGRDKFFQNDLNLVDWLRQFSVEKDESFIRGFLGRMLFSGEESLKKSTVLSGGEKVRCMLSKVMLSGANLLVLDEPTNHLDLESITALNNGLIDFKGPVLFTSHDHQFAQTIANRIIEIAPNGHLDKLMTYDEYLADENVKAQREALYKYK</sequence>
<organism evidence="8 9">
    <name type="scientific">Larkinella arboricola</name>
    <dbReference type="NCBI Taxonomy" id="643671"/>
    <lineage>
        <taxon>Bacteria</taxon>
        <taxon>Pseudomonadati</taxon>
        <taxon>Bacteroidota</taxon>
        <taxon>Cytophagia</taxon>
        <taxon>Cytophagales</taxon>
        <taxon>Spirosomataceae</taxon>
        <taxon>Larkinella</taxon>
    </lineage>
</organism>
<dbReference type="InterPro" id="IPR032781">
    <property type="entry name" value="ABC_tran_Xtn"/>
</dbReference>
<proteinExistence type="inferred from homology"/>
<evidence type="ECO:0000259" key="7">
    <source>
        <dbReference type="PROSITE" id="PS50893"/>
    </source>
</evidence>
<feature type="coiled-coil region" evidence="6">
    <location>
        <begin position="259"/>
        <end position="286"/>
    </location>
</feature>
<dbReference type="EMBL" id="QLMC01000007">
    <property type="protein sequence ID" value="RAJ92511.1"/>
    <property type="molecule type" value="Genomic_DNA"/>
</dbReference>
<keyword evidence="2" id="KW-0547">Nucleotide-binding</keyword>
<dbReference type="Pfam" id="PF12848">
    <property type="entry name" value="ABC_tran_Xtn"/>
    <property type="match status" value="1"/>
</dbReference>
<dbReference type="Gene3D" id="3.40.50.300">
    <property type="entry name" value="P-loop containing nucleotide triphosphate hydrolases"/>
    <property type="match status" value="2"/>
</dbReference>
<protein>
    <recommendedName>
        <fullName evidence="5">Probable ATP-binding protein YbiT</fullName>
    </recommendedName>
</protein>
<dbReference type="SMART" id="SM00382">
    <property type="entry name" value="AAA"/>
    <property type="match status" value="2"/>
</dbReference>
<dbReference type="PANTHER" id="PTHR42855">
    <property type="entry name" value="ABC TRANSPORTER ATP-BINDING SUBUNIT"/>
    <property type="match status" value="1"/>
</dbReference>
<dbReference type="FunFam" id="3.40.50.300:FF:000070">
    <property type="entry name" value="Putative ABC transporter ATP-binding component"/>
    <property type="match status" value="1"/>
</dbReference>
<keyword evidence="3" id="KW-0067">ATP-binding</keyword>
<dbReference type="PANTHER" id="PTHR42855:SF2">
    <property type="entry name" value="DRUG RESISTANCE ABC TRANSPORTER,ATP-BINDING PROTEIN"/>
    <property type="match status" value="1"/>
</dbReference>
<feature type="domain" description="ABC transporter" evidence="7">
    <location>
        <begin position="331"/>
        <end position="548"/>
    </location>
</feature>
<reference evidence="8 9" key="1">
    <citation type="submission" date="2018-06" db="EMBL/GenBank/DDBJ databases">
        <title>Genomic Encyclopedia of Archaeal and Bacterial Type Strains, Phase II (KMG-II): from individual species to whole genera.</title>
        <authorList>
            <person name="Goeker M."/>
        </authorList>
    </citation>
    <scope>NUCLEOTIDE SEQUENCE [LARGE SCALE GENOMIC DNA]</scope>
    <source>
        <strain evidence="8 9">DSM 21851</strain>
    </source>
</reference>